<evidence type="ECO:0000256" key="3">
    <source>
        <dbReference type="ARBA" id="ARBA00022490"/>
    </source>
</evidence>
<dbReference type="EMBL" id="PNBA02000022">
    <property type="protein sequence ID" value="KAG6385088.1"/>
    <property type="molecule type" value="Genomic_DNA"/>
</dbReference>
<evidence type="ECO:0000256" key="2">
    <source>
        <dbReference type="ARBA" id="ARBA00004496"/>
    </source>
</evidence>
<sequence length="154" mass="17452">MQQQQDSLIDINHNYPFLILGHLVTNNWDMEEQAEVVGLAFVEHYYHLFDHNRAALISLYSPTSMLTFEGQRIQGADQISTKINQLPFDQCRHAISTVDCQPSAVAGGVVVFVSGSLQLQGEEHSLRFSQMFHLIPTGEGSYFVKNDMFRLNYG</sequence>
<evidence type="ECO:0000313" key="8">
    <source>
        <dbReference type="Proteomes" id="UP000298416"/>
    </source>
</evidence>
<dbReference type="PANTHER" id="PTHR12612">
    <property type="entry name" value="NUCLEAR TRANSPORT FACTOR 2"/>
    <property type="match status" value="1"/>
</dbReference>
<dbReference type="InterPro" id="IPR002075">
    <property type="entry name" value="NTF2_dom"/>
</dbReference>
<dbReference type="SUPFAM" id="SSF54427">
    <property type="entry name" value="NTF2-like"/>
    <property type="match status" value="1"/>
</dbReference>
<evidence type="ECO:0000256" key="5">
    <source>
        <dbReference type="ARBA" id="ARBA00062736"/>
    </source>
</evidence>
<evidence type="ECO:0000256" key="1">
    <source>
        <dbReference type="ARBA" id="ARBA00004259"/>
    </source>
</evidence>
<dbReference type="PROSITE" id="PS50177">
    <property type="entry name" value="NTF2_DOMAIN"/>
    <property type="match status" value="1"/>
</dbReference>
<dbReference type="Pfam" id="PF02136">
    <property type="entry name" value="NTF2"/>
    <property type="match status" value="1"/>
</dbReference>
<dbReference type="GO" id="GO:0005635">
    <property type="term" value="C:nuclear envelope"/>
    <property type="evidence" value="ECO:0007669"/>
    <property type="project" value="UniProtKB-SubCell"/>
</dbReference>
<organism evidence="7">
    <name type="scientific">Salvia splendens</name>
    <name type="common">Scarlet sage</name>
    <dbReference type="NCBI Taxonomy" id="180675"/>
    <lineage>
        <taxon>Eukaryota</taxon>
        <taxon>Viridiplantae</taxon>
        <taxon>Streptophyta</taxon>
        <taxon>Embryophyta</taxon>
        <taxon>Tracheophyta</taxon>
        <taxon>Spermatophyta</taxon>
        <taxon>Magnoliopsida</taxon>
        <taxon>eudicotyledons</taxon>
        <taxon>Gunneridae</taxon>
        <taxon>Pentapetalae</taxon>
        <taxon>asterids</taxon>
        <taxon>lamiids</taxon>
        <taxon>Lamiales</taxon>
        <taxon>Lamiaceae</taxon>
        <taxon>Nepetoideae</taxon>
        <taxon>Mentheae</taxon>
        <taxon>Salviinae</taxon>
        <taxon>Salvia</taxon>
        <taxon>Salvia subgen. Calosphace</taxon>
        <taxon>core Calosphace</taxon>
    </lineage>
</organism>
<comment type="subunit">
    <text evidence="5">Interacts with RAN1.</text>
</comment>
<dbReference type="FunFam" id="3.10.450.50:FF:000005">
    <property type="entry name" value="Nuclear transport factor 2"/>
    <property type="match status" value="1"/>
</dbReference>
<dbReference type="GO" id="GO:0006606">
    <property type="term" value="P:protein import into nucleus"/>
    <property type="evidence" value="ECO:0007669"/>
    <property type="project" value="UniProtKB-ARBA"/>
</dbReference>
<proteinExistence type="predicted"/>
<evidence type="ECO:0000256" key="4">
    <source>
        <dbReference type="ARBA" id="ARBA00058161"/>
    </source>
</evidence>
<gene>
    <name evidence="7" type="ORF">SASPL_153914</name>
</gene>
<keyword evidence="3" id="KW-0963">Cytoplasm</keyword>
<dbReference type="InterPro" id="IPR032710">
    <property type="entry name" value="NTF2-like_dom_sf"/>
</dbReference>
<comment type="function">
    <text evidence="4">Facilitates protein transport into the nucleus. Interacts with various nucleoporins and with Ran-GDP. Could be part of a multicomponent system of cytosolic factors that assemble at the pore complex during nuclear import.</text>
</comment>
<dbReference type="OrthoDB" id="6507044at2759"/>
<protein>
    <recommendedName>
        <fullName evidence="6">NTF2 domain-containing protein</fullName>
    </recommendedName>
</protein>
<dbReference type="CDD" id="cd00780">
    <property type="entry name" value="NTF2"/>
    <property type="match status" value="1"/>
</dbReference>
<feature type="domain" description="NTF2" evidence="6">
    <location>
        <begin position="37"/>
        <end position="151"/>
    </location>
</feature>
<evidence type="ECO:0000259" key="6">
    <source>
        <dbReference type="PROSITE" id="PS50177"/>
    </source>
</evidence>
<accession>A0A8X8VZ90</accession>
<dbReference type="AlphaFoldDB" id="A0A8X8VZ90"/>
<dbReference type="Gene3D" id="3.10.450.50">
    <property type="match status" value="1"/>
</dbReference>
<name>A0A8X8VZ90_SALSN</name>
<dbReference type="InterPro" id="IPR018222">
    <property type="entry name" value="Nuclear_transport_factor_2_euk"/>
</dbReference>
<comment type="subcellular location">
    <subcellularLocation>
        <location evidence="2">Cytoplasm</location>
    </subcellularLocation>
    <subcellularLocation>
        <location evidence="1">Nucleus envelope</location>
    </subcellularLocation>
</comment>
<evidence type="ECO:0000313" key="7">
    <source>
        <dbReference type="EMBL" id="KAG6385088.1"/>
    </source>
</evidence>
<dbReference type="GO" id="GO:0005737">
    <property type="term" value="C:cytoplasm"/>
    <property type="evidence" value="ECO:0007669"/>
    <property type="project" value="UniProtKB-SubCell"/>
</dbReference>
<reference evidence="7" key="2">
    <citation type="submission" date="2020-08" db="EMBL/GenBank/DDBJ databases">
        <title>Plant Genome Project.</title>
        <authorList>
            <person name="Zhang R.-G."/>
        </authorList>
    </citation>
    <scope>NUCLEOTIDE SEQUENCE</scope>
    <source>
        <strain evidence="7">Huo1</strain>
        <tissue evidence="7">Leaf</tissue>
    </source>
</reference>
<dbReference type="Proteomes" id="UP000298416">
    <property type="component" value="Unassembled WGS sequence"/>
</dbReference>
<keyword evidence="8" id="KW-1185">Reference proteome</keyword>
<dbReference type="InterPro" id="IPR045875">
    <property type="entry name" value="NTF2"/>
</dbReference>
<comment type="caution">
    <text evidence="7">The sequence shown here is derived from an EMBL/GenBank/DDBJ whole genome shotgun (WGS) entry which is preliminary data.</text>
</comment>
<reference evidence="7" key="1">
    <citation type="submission" date="2018-01" db="EMBL/GenBank/DDBJ databases">
        <authorList>
            <person name="Mao J.F."/>
        </authorList>
    </citation>
    <scope>NUCLEOTIDE SEQUENCE</scope>
    <source>
        <strain evidence="7">Huo1</strain>
        <tissue evidence="7">Leaf</tissue>
    </source>
</reference>